<name>A0A1D1YF62_9ARAE</name>
<dbReference type="PANTHER" id="PTHR36342">
    <property type="entry name" value="PTB DOMAIN ENGULFMENT ADAPTER"/>
    <property type="match status" value="1"/>
</dbReference>
<dbReference type="EMBL" id="GDJX01014663">
    <property type="protein sequence ID" value="JAT53273.1"/>
    <property type="molecule type" value="Transcribed_RNA"/>
</dbReference>
<dbReference type="AlphaFoldDB" id="A0A1D1YF62"/>
<dbReference type="PANTHER" id="PTHR36342:SF1">
    <property type="entry name" value="PTB DOMAIN ENGULFMENT ADAPTER"/>
    <property type="match status" value="1"/>
</dbReference>
<proteinExistence type="predicted"/>
<sequence length="203" mass="22357">VGLGAAAASAPFLSVAATPVSSSPSANVLPREGRGRDAVYVATVPLRATGGPAQMLVSAGYSLGLWDLQHFMVVLRRRAASDSERRATVFDFQPQDPQNVYVAFSALSRKRVPGIILKRTLNRIPKSRCWFVGFSNADGLEVADEFNEDWDTDLILGIHDCRHYTNGITSFCLESKFACVRALLLTIFVIYKFCDCYVNVLLY</sequence>
<evidence type="ECO:0000313" key="1">
    <source>
        <dbReference type="EMBL" id="JAT53273.1"/>
    </source>
</evidence>
<organism evidence="1">
    <name type="scientific">Anthurium amnicola</name>
    <dbReference type="NCBI Taxonomy" id="1678845"/>
    <lineage>
        <taxon>Eukaryota</taxon>
        <taxon>Viridiplantae</taxon>
        <taxon>Streptophyta</taxon>
        <taxon>Embryophyta</taxon>
        <taxon>Tracheophyta</taxon>
        <taxon>Spermatophyta</taxon>
        <taxon>Magnoliopsida</taxon>
        <taxon>Liliopsida</taxon>
        <taxon>Araceae</taxon>
        <taxon>Pothoideae</taxon>
        <taxon>Potheae</taxon>
        <taxon>Anthurium</taxon>
    </lineage>
</organism>
<feature type="non-terminal residue" evidence="1">
    <location>
        <position position="1"/>
    </location>
</feature>
<gene>
    <name evidence="1" type="primary">trpA_18</name>
    <name evidence="1" type="ORF">g.41687</name>
</gene>
<accession>A0A1D1YF62</accession>
<protein>
    <submittedName>
        <fullName evidence="1">Tryptophan synthase alpha chain</fullName>
    </submittedName>
</protein>
<reference evidence="1" key="1">
    <citation type="submission" date="2015-07" db="EMBL/GenBank/DDBJ databases">
        <title>Transcriptome Assembly of Anthurium amnicola.</title>
        <authorList>
            <person name="Suzuki J."/>
        </authorList>
    </citation>
    <scope>NUCLEOTIDE SEQUENCE</scope>
</reference>